<dbReference type="EMBL" id="SGPK01000346">
    <property type="protein sequence ID" value="THH04415.1"/>
    <property type="molecule type" value="Genomic_DNA"/>
</dbReference>
<dbReference type="Pfam" id="PF13532">
    <property type="entry name" value="2OG-FeII_Oxy_2"/>
    <property type="match status" value="1"/>
</dbReference>
<name>A0A4S4KZV0_9AGAM</name>
<evidence type="ECO:0000256" key="7">
    <source>
        <dbReference type="ARBA" id="ARBA00023242"/>
    </source>
</evidence>
<keyword evidence="10" id="KW-1185">Reference proteome</keyword>
<keyword evidence="7" id="KW-0539">Nucleus</keyword>
<evidence type="ECO:0000256" key="3">
    <source>
        <dbReference type="ARBA" id="ARBA00022723"/>
    </source>
</evidence>
<dbReference type="PANTHER" id="PTHR46030">
    <property type="entry name" value="ALPHA-KETOGLUTARATE-DEPENDENT DIOXYGENASE ALKB HOMOLOG 6"/>
    <property type="match status" value="1"/>
</dbReference>
<reference evidence="9 10" key="1">
    <citation type="submission" date="2019-02" db="EMBL/GenBank/DDBJ databases">
        <title>Genome sequencing of the rare red list fungi Phellinidium pouzarii.</title>
        <authorList>
            <person name="Buettner E."/>
            <person name="Kellner H."/>
        </authorList>
    </citation>
    <scope>NUCLEOTIDE SEQUENCE [LARGE SCALE GENOMIC DNA]</scope>
    <source>
        <strain evidence="9 10">DSM 108285</strain>
    </source>
</reference>
<dbReference type="GO" id="GO:0051213">
    <property type="term" value="F:dioxygenase activity"/>
    <property type="evidence" value="ECO:0007669"/>
    <property type="project" value="UniProtKB-KW"/>
</dbReference>
<dbReference type="InterPro" id="IPR005123">
    <property type="entry name" value="Oxoglu/Fe-dep_dioxygenase_dom"/>
</dbReference>
<dbReference type="PANTHER" id="PTHR46030:SF1">
    <property type="entry name" value="ALPHA-KETOGLUTARATE-DEPENDENT DIOXYGENASE ALKB HOMOLOG 6"/>
    <property type="match status" value="1"/>
</dbReference>
<dbReference type="Gene3D" id="2.60.120.590">
    <property type="entry name" value="Alpha-ketoglutarate-dependent dioxygenase AlkB-like"/>
    <property type="match status" value="1"/>
</dbReference>
<comment type="similarity">
    <text evidence="2">Belongs to the alkB family.</text>
</comment>
<organism evidence="9 10">
    <name type="scientific">Phellinidium pouzarii</name>
    <dbReference type="NCBI Taxonomy" id="167371"/>
    <lineage>
        <taxon>Eukaryota</taxon>
        <taxon>Fungi</taxon>
        <taxon>Dikarya</taxon>
        <taxon>Basidiomycota</taxon>
        <taxon>Agaricomycotina</taxon>
        <taxon>Agaricomycetes</taxon>
        <taxon>Hymenochaetales</taxon>
        <taxon>Hymenochaetaceae</taxon>
        <taxon>Phellinidium</taxon>
    </lineage>
</organism>
<dbReference type="SUPFAM" id="SSF51197">
    <property type="entry name" value="Clavaminate synthase-like"/>
    <property type="match status" value="1"/>
</dbReference>
<comment type="caution">
    <text evidence="9">The sequence shown here is derived from an EMBL/GenBank/DDBJ whole genome shotgun (WGS) entry which is preliminary data.</text>
</comment>
<keyword evidence="3" id="KW-0479">Metal-binding</keyword>
<evidence type="ECO:0000256" key="6">
    <source>
        <dbReference type="ARBA" id="ARBA00023004"/>
    </source>
</evidence>
<evidence type="ECO:0000313" key="10">
    <source>
        <dbReference type="Proteomes" id="UP000308199"/>
    </source>
</evidence>
<dbReference type="InterPro" id="IPR027450">
    <property type="entry name" value="AlkB-like"/>
</dbReference>
<dbReference type="GO" id="GO:0046872">
    <property type="term" value="F:metal ion binding"/>
    <property type="evidence" value="ECO:0007669"/>
    <property type="project" value="UniProtKB-KW"/>
</dbReference>
<keyword evidence="5" id="KW-0560">Oxidoreductase</keyword>
<dbReference type="InterPro" id="IPR032862">
    <property type="entry name" value="ALKBH6"/>
</dbReference>
<feature type="domain" description="Fe2OG dioxygenase" evidence="8">
    <location>
        <begin position="101"/>
        <end position="235"/>
    </location>
</feature>
<keyword evidence="4" id="KW-0223">Dioxygenase</keyword>
<evidence type="ECO:0000256" key="2">
    <source>
        <dbReference type="ARBA" id="ARBA00007879"/>
    </source>
</evidence>
<dbReference type="InterPro" id="IPR037151">
    <property type="entry name" value="AlkB-like_sf"/>
</dbReference>
<sequence length="285" mass="31657">MDFANFDLSMHSVDTGGLAQVHYIPDFVTEEEEAYLLRQINSAPRPKWKSLANRRLQVWGGDLTSSNKLLAQPLPPFLNKYPDIIGRLRATGAFSSSKNGMPNHVIVNEYLPNQGIMPHEDGPSYHPVVATISLGSHTIFNYYQYKDNTLTSPTGASSDLNPSTHSESERGRVIDATRPVLSLLLEPRSLVITTGALYTDHLHGIDPRAEDVFLPAGSESTDLELKMSSFSDATEKQGVMIANWQMIRDTKMRETITEGGALKRNTRISLTCRDVERVVGGKPFR</sequence>
<protein>
    <recommendedName>
        <fullName evidence="8">Fe2OG dioxygenase domain-containing protein</fullName>
    </recommendedName>
</protein>
<dbReference type="PROSITE" id="PS51471">
    <property type="entry name" value="FE2OG_OXY"/>
    <property type="match status" value="1"/>
</dbReference>
<proteinExistence type="inferred from homology"/>
<evidence type="ECO:0000256" key="4">
    <source>
        <dbReference type="ARBA" id="ARBA00022964"/>
    </source>
</evidence>
<dbReference type="AlphaFoldDB" id="A0A4S4KZV0"/>
<keyword evidence="6" id="KW-0408">Iron</keyword>
<evidence type="ECO:0000259" key="8">
    <source>
        <dbReference type="PROSITE" id="PS51471"/>
    </source>
</evidence>
<evidence type="ECO:0000256" key="5">
    <source>
        <dbReference type="ARBA" id="ARBA00023002"/>
    </source>
</evidence>
<dbReference type="GO" id="GO:0005634">
    <property type="term" value="C:nucleus"/>
    <property type="evidence" value="ECO:0007669"/>
    <property type="project" value="UniProtKB-SubCell"/>
</dbReference>
<dbReference type="Proteomes" id="UP000308199">
    <property type="component" value="Unassembled WGS sequence"/>
</dbReference>
<accession>A0A4S4KZV0</accession>
<evidence type="ECO:0000256" key="1">
    <source>
        <dbReference type="ARBA" id="ARBA00004123"/>
    </source>
</evidence>
<evidence type="ECO:0000313" key="9">
    <source>
        <dbReference type="EMBL" id="THH04415.1"/>
    </source>
</evidence>
<comment type="subcellular location">
    <subcellularLocation>
        <location evidence="1">Nucleus</location>
    </subcellularLocation>
</comment>
<gene>
    <name evidence="9" type="ORF">EW145_g5535</name>
</gene>
<dbReference type="OrthoDB" id="412814at2759"/>